<feature type="chain" id="PRO_5035296288" description="Type II secretion system protein GspF domain-containing protein" evidence="2">
    <location>
        <begin position="27"/>
        <end position="218"/>
    </location>
</feature>
<comment type="caution">
    <text evidence="3">The sequence shown here is derived from an EMBL/GenBank/DDBJ whole genome shotgun (WGS) entry which is preliminary data.</text>
</comment>
<evidence type="ECO:0000313" key="4">
    <source>
        <dbReference type="Proteomes" id="UP000751190"/>
    </source>
</evidence>
<feature type="transmembrane region" description="Helical" evidence="1">
    <location>
        <begin position="146"/>
        <end position="170"/>
    </location>
</feature>
<sequence length="218" mass="22332">MAPSSRPRRWGASALALALLVAEGSGARLVVRRGTRAEVLPRCRSPLSLVRPSDLLVCEDGGALRGSLQSASIGAGFLFLADELELAQLEADDEQALRTLAAQAVARLPVGKRLWWIGTDADTATVGALTAAGFERASLGEAARALWPALAFFGTPIFLLPALVLAFPLLPQALALVGGLSAAERAALAAAPPVLALAFAAAALVGRIVLRGDGARAG</sequence>
<organism evidence="3 4">
    <name type="scientific">Diacronema lutheri</name>
    <name type="common">Unicellular marine alga</name>
    <name type="synonym">Monochrysis lutheri</name>
    <dbReference type="NCBI Taxonomy" id="2081491"/>
    <lineage>
        <taxon>Eukaryota</taxon>
        <taxon>Haptista</taxon>
        <taxon>Haptophyta</taxon>
        <taxon>Pavlovophyceae</taxon>
        <taxon>Pavlovales</taxon>
        <taxon>Pavlovaceae</taxon>
        <taxon>Diacronema</taxon>
    </lineage>
</organism>
<dbReference type="OrthoDB" id="10595447at2759"/>
<keyword evidence="1" id="KW-0812">Transmembrane</keyword>
<dbReference type="EMBL" id="JAGTXO010000024">
    <property type="protein sequence ID" value="KAG8461827.1"/>
    <property type="molecule type" value="Genomic_DNA"/>
</dbReference>
<gene>
    <name evidence="3" type="ORF">KFE25_001445</name>
</gene>
<feature type="signal peptide" evidence="2">
    <location>
        <begin position="1"/>
        <end position="26"/>
    </location>
</feature>
<proteinExistence type="predicted"/>
<keyword evidence="2" id="KW-0732">Signal</keyword>
<evidence type="ECO:0008006" key="5">
    <source>
        <dbReference type="Google" id="ProtNLM"/>
    </source>
</evidence>
<dbReference type="Proteomes" id="UP000751190">
    <property type="component" value="Unassembled WGS sequence"/>
</dbReference>
<keyword evidence="1" id="KW-1133">Transmembrane helix</keyword>
<keyword evidence="4" id="KW-1185">Reference proteome</keyword>
<keyword evidence="1" id="KW-0472">Membrane</keyword>
<evidence type="ECO:0000256" key="1">
    <source>
        <dbReference type="SAM" id="Phobius"/>
    </source>
</evidence>
<protein>
    <recommendedName>
        <fullName evidence="5">Type II secretion system protein GspF domain-containing protein</fullName>
    </recommendedName>
</protein>
<feature type="transmembrane region" description="Helical" evidence="1">
    <location>
        <begin position="190"/>
        <end position="210"/>
    </location>
</feature>
<name>A0A8J6C4L5_DIALT</name>
<reference evidence="3" key="1">
    <citation type="submission" date="2021-05" db="EMBL/GenBank/DDBJ databases">
        <title>The genome of the haptophyte Pavlova lutheri (Diacronema luteri, Pavlovales) - a model for lipid biosynthesis in eukaryotic algae.</title>
        <authorList>
            <person name="Hulatt C.J."/>
            <person name="Posewitz M.C."/>
        </authorList>
    </citation>
    <scope>NUCLEOTIDE SEQUENCE</scope>
    <source>
        <strain evidence="3">NIVA-4/92</strain>
    </source>
</reference>
<evidence type="ECO:0000256" key="2">
    <source>
        <dbReference type="SAM" id="SignalP"/>
    </source>
</evidence>
<accession>A0A8J6C4L5</accession>
<evidence type="ECO:0000313" key="3">
    <source>
        <dbReference type="EMBL" id="KAG8461827.1"/>
    </source>
</evidence>
<dbReference type="AlphaFoldDB" id="A0A8J6C4L5"/>